<evidence type="ECO:0000313" key="8">
    <source>
        <dbReference type="EMBL" id="CAA7402397.1"/>
    </source>
</evidence>
<sequence length="295" mass="31125">MGGREDAPGRNGEEIAIHLGDGGANLAGFSQEEKAHDESSRGRRRICCCISIPLMQKIIAEIFGTYFVVFAGCGSVTVNLSKGTITFPGISIVWGLVVMVMVYSVGHISGAHFNPAVTIAFATCGRFPWREVPAYISAQVVGSTLASGTLWLLFGGKHEHFPGTIPQGSNVQSFALEFIITFYLMFVISGVATDNRAIGELAGLAVGATVLINVLFAGPISGASMNPARSLGPAIVGNRYEAIWVYVVGPIGGAVGGAWAYNLVRFTDRPLREIYKSGSFLRSLGKNTSASAATT</sequence>
<comment type="subcellular location">
    <subcellularLocation>
        <location evidence="1">Membrane</location>
        <topology evidence="1">Multi-pass membrane protein</topology>
    </subcellularLocation>
</comment>
<dbReference type="AlphaFoldDB" id="A0A7I8KX48"/>
<dbReference type="GO" id="GO:0015267">
    <property type="term" value="F:channel activity"/>
    <property type="evidence" value="ECO:0007669"/>
    <property type="project" value="InterPro"/>
</dbReference>
<dbReference type="NCBIfam" id="TIGR00861">
    <property type="entry name" value="MIP"/>
    <property type="match status" value="1"/>
</dbReference>
<keyword evidence="3 6" id="KW-0812">Transmembrane</keyword>
<dbReference type="Proteomes" id="UP000663760">
    <property type="component" value="Chromosome 9"/>
</dbReference>
<dbReference type="PROSITE" id="PS00221">
    <property type="entry name" value="MIP"/>
    <property type="match status" value="1"/>
</dbReference>
<organism evidence="8 9">
    <name type="scientific">Spirodela intermedia</name>
    <name type="common">Intermediate duckweed</name>
    <dbReference type="NCBI Taxonomy" id="51605"/>
    <lineage>
        <taxon>Eukaryota</taxon>
        <taxon>Viridiplantae</taxon>
        <taxon>Streptophyta</taxon>
        <taxon>Embryophyta</taxon>
        <taxon>Tracheophyta</taxon>
        <taxon>Spermatophyta</taxon>
        <taxon>Magnoliopsida</taxon>
        <taxon>Liliopsida</taxon>
        <taxon>Araceae</taxon>
        <taxon>Lemnoideae</taxon>
        <taxon>Spirodela</taxon>
    </lineage>
</organism>
<dbReference type="OrthoDB" id="3222at2759"/>
<evidence type="ECO:0000256" key="3">
    <source>
        <dbReference type="ARBA" id="ARBA00022692"/>
    </source>
</evidence>
<gene>
    <name evidence="8" type="ORF">SI8410_09013075</name>
</gene>
<comment type="similarity">
    <text evidence="6">Belongs to the MIP/aquaporin (TC 1.A.8) family.</text>
</comment>
<dbReference type="InterPro" id="IPR034294">
    <property type="entry name" value="Aquaporin_transptr"/>
</dbReference>
<proteinExistence type="inferred from homology"/>
<feature type="transmembrane region" description="Helical" evidence="7">
    <location>
        <begin position="58"/>
        <end position="80"/>
    </location>
</feature>
<feature type="transmembrane region" description="Helical" evidence="7">
    <location>
        <begin position="134"/>
        <end position="154"/>
    </location>
</feature>
<reference evidence="8" key="1">
    <citation type="submission" date="2020-02" db="EMBL/GenBank/DDBJ databases">
        <authorList>
            <person name="Scholz U."/>
            <person name="Mascher M."/>
            <person name="Fiebig A."/>
        </authorList>
    </citation>
    <scope>NUCLEOTIDE SEQUENCE</scope>
</reference>
<dbReference type="EMBL" id="LR746272">
    <property type="protein sequence ID" value="CAA7402397.1"/>
    <property type="molecule type" value="Genomic_DNA"/>
</dbReference>
<evidence type="ECO:0000256" key="2">
    <source>
        <dbReference type="ARBA" id="ARBA00022448"/>
    </source>
</evidence>
<dbReference type="InterPro" id="IPR000425">
    <property type="entry name" value="MIP"/>
</dbReference>
<evidence type="ECO:0000313" key="9">
    <source>
        <dbReference type="Proteomes" id="UP000663760"/>
    </source>
</evidence>
<dbReference type="Pfam" id="PF00230">
    <property type="entry name" value="MIP"/>
    <property type="match status" value="1"/>
</dbReference>
<dbReference type="PANTHER" id="PTHR45724">
    <property type="entry name" value="AQUAPORIN NIP2-1"/>
    <property type="match status" value="1"/>
</dbReference>
<evidence type="ECO:0000256" key="5">
    <source>
        <dbReference type="ARBA" id="ARBA00023136"/>
    </source>
</evidence>
<evidence type="ECO:0000256" key="1">
    <source>
        <dbReference type="ARBA" id="ARBA00004141"/>
    </source>
</evidence>
<keyword evidence="9" id="KW-1185">Reference proteome</keyword>
<keyword evidence="4 7" id="KW-1133">Transmembrane helix</keyword>
<dbReference type="Gene3D" id="1.20.1080.10">
    <property type="entry name" value="Glycerol uptake facilitator protein"/>
    <property type="match status" value="1"/>
</dbReference>
<dbReference type="InterPro" id="IPR022357">
    <property type="entry name" value="MIP_CS"/>
</dbReference>
<keyword evidence="2 6" id="KW-0813">Transport</keyword>
<dbReference type="PANTHER" id="PTHR45724:SF13">
    <property type="entry name" value="AQUAPORIN NIP1-1-RELATED"/>
    <property type="match status" value="1"/>
</dbReference>
<name>A0A7I8KX48_SPIIN</name>
<dbReference type="CDD" id="cd00333">
    <property type="entry name" value="MIP"/>
    <property type="match status" value="1"/>
</dbReference>
<dbReference type="SUPFAM" id="SSF81338">
    <property type="entry name" value="Aquaporin-like"/>
    <property type="match status" value="1"/>
</dbReference>
<feature type="transmembrane region" description="Helical" evidence="7">
    <location>
        <begin position="243"/>
        <end position="264"/>
    </location>
</feature>
<feature type="transmembrane region" description="Helical" evidence="7">
    <location>
        <begin position="92"/>
        <end position="113"/>
    </location>
</feature>
<dbReference type="InterPro" id="IPR023271">
    <property type="entry name" value="Aquaporin-like"/>
</dbReference>
<dbReference type="GO" id="GO:0016020">
    <property type="term" value="C:membrane"/>
    <property type="evidence" value="ECO:0007669"/>
    <property type="project" value="UniProtKB-SubCell"/>
</dbReference>
<dbReference type="PRINTS" id="PR00783">
    <property type="entry name" value="MINTRINSICP"/>
</dbReference>
<evidence type="ECO:0000256" key="7">
    <source>
        <dbReference type="SAM" id="Phobius"/>
    </source>
</evidence>
<feature type="transmembrane region" description="Helical" evidence="7">
    <location>
        <begin position="204"/>
        <end position="223"/>
    </location>
</feature>
<protein>
    <submittedName>
        <fullName evidence="8">Uncharacterized protein</fullName>
    </submittedName>
</protein>
<accession>A0A7I8KX48</accession>
<evidence type="ECO:0000256" key="6">
    <source>
        <dbReference type="RuleBase" id="RU000477"/>
    </source>
</evidence>
<evidence type="ECO:0000256" key="4">
    <source>
        <dbReference type="ARBA" id="ARBA00022989"/>
    </source>
</evidence>
<keyword evidence="5 7" id="KW-0472">Membrane</keyword>
<feature type="transmembrane region" description="Helical" evidence="7">
    <location>
        <begin position="174"/>
        <end position="192"/>
    </location>
</feature>